<protein>
    <recommendedName>
        <fullName evidence="2">Retrovirus-related Pol polyprotein from transposon TNT 1-94-like beta-barrel domain-containing protein</fullName>
    </recommendedName>
</protein>
<comment type="caution">
    <text evidence="3">The sequence shown here is derived from an EMBL/GenBank/DDBJ whole genome shotgun (WGS) entry which is preliminary data.</text>
</comment>
<dbReference type="PANTHER" id="PTHR47481">
    <property type="match status" value="1"/>
</dbReference>
<proteinExistence type="predicted"/>
<evidence type="ECO:0000256" key="1">
    <source>
        <dbReference type="SAM" id="MobiDB-lite"/>
    </source>
</evidence>
<feature type="region of interest" description="Disordered" evidence="1">
    <location>
        <begin position="215"/>
        <end position="252"/>
    </location>
</feature>
<reference evidence="3 4" key="1">
    <citation type="submission" date="2019-05" db="EMBL/GenBank/DDBJ databases">
        <title>Mikania micrantha, genome provides insights into the molecular mechanism of rapid growth.</title>
        <authorList>
            <person name="Liu B."/>
        </authorList>
    </citation>
    <scope>NUCLEOTIDE SEQUENCE [LARGE SCALE GENOMIC DNA]</scope>
    <source>
        <strain evidence="3">NLD-2019</strain>
        <tissue evidence="3">Leaf</tissue>
    </source>
</reference>
<evidence type="ECO:0000313" key="4">
    <source>
        <dbReference type="Proteomes" id="UP000326396"/>
    </source>
</evidence>
<feature type="compositionally biased region" description="Polar residues" evidence="1">
    <location>
        <begin position="215"/>
        <end position="225"/>
    </location>
</feature>
<dbReference type="Proteomes" id="UP000326396">
    <property type="component" value="Linkage Group LG6"/>
</dbReference>
<dbReference type="Pfam" id="PF14223">
    <property type="entry name" value="Retrotran_gag_2"/>
    <property type="match status" value="1"/>
</dbReference>
<dbReference type="EMBL" id="SZYD01000016">
    <property type="protein sequence ID" value="KAD3336768.1"/>
    <property type="molecule type" value="Genomic_DNA"/>
</dbReference>
<evidence type="ECO:0000313" key="3">
    <source>
        <dbReference type="EMBL" id="KAD3336768.1"/>
    </source>
</evidence>
<feature type="compositionally biased region" description="Basic residues" evidence="1">
    <location>
        <begin position="228"/>
        <end position="247"/>
    </location>
</feature>
<gene>
    <name evidence="3" type="ORF">E3N88_32287</name>
</gene>
<accession>A0A5N6MAQ3</accession>
<dbReference type="OrthoDB" id="1752257at2759"/>
<dbReference type="PANTHER" id="PTHR47481:SF39">
    <property type="entry name" value="TRANSCRIPTION FACTOR INTERACTOR AND REGULATOR CCHC(ZN) FAMILY"/>
    <property type="match status" value="1"/>
</dbReference>
<dbReference type="InterPro" id="IPR054722">
    <property type="entry name" value="PolX-like_BBD"/>
</dbReference>
<dbReference type="AlphaFoldDB" id="A0A5N6MAQ3"/>
<organism evidence="3 4">
    <name type="scientific">Mikania micrantha</name>
    <name type="common">bitter vine</name>
    <dbReference type="NCBI Taxonomy" id="192012"/>
    <lineage>
        <taxon>Eukaryota</taxon>
        <taxon>Viridiplantae</taxon>
        <taxon>Streptophyta</taxon>
        <taxon>Embryophyta</taxon>
        <taxon>Tracheophyta</taxon>
        <taxon>Spermatophyta</taxon>
        <taxon>Magnoliopsida</taxon>
        <taxon>eudicotyledons</taxon>
        <taxon>Gunneridae</taxon>
        <taxon>Pentapetalae</taxon>
        <taxon>asterids</taxon>
        <taxon>campanulids</taxon>
        <taxon>Asterales</taxon>
        <taxon>Asteraceae</taxon>
        <taxon>Asteroideae</taxon>
        <taxon>Heliantheae alliance</taxon>
        <taxon>Eupatorieae</taxon>
        <taxon>Mikania</taxon>
    </lineage>
</organism>
<evidence type="ECO:0000259" key="2">
    <source>
        <dbReference type="Pfam" id="PF22936"/>
    </source>
</evidence>
<feature type="domain" description="Retrovirus-related Pol polyprotein from transposon TNT 1-94-like beta-barrel" evidence="2">
    <location>
        <begin position="314"/>
        <end position="391"/>
    </location>
</feature>
<dbReference type="Pfam" id="PF22936">
    <property type="entry name" value="Pol_BBD"/>
    <property type="match status" value="1"/>
</dbReference>
<keyword evidence="4" id="KW-1185">Reference proteome</keyword>
<name>A0A5N6MAQ3_9ASTR</name>
<sequence length="420" mass="46654">MALLASFSAAAKTSHYAHKFGFTLCPTNYSFWKAMIKPFLITNNLFGYIDGTIPCPPQTLPATTDKDEPMPNPNYLIWIANDAHVRTLLTSTVSEASFTHVQGETSRDLWLSLERAYAPHTSSREFTLKTQLLRIAMHVSHIFNELHALLSDHDFMIKKTPPDVSPAQAFVAVNSSCPPPTPLHNPTTTTADPITSLHQLVSQLTNQLQSITTTSAPQAFYTNQNHSSRGRGRSHYRGGRTTGHNHRPQMGGGTRNQFTWASNQNTVYGTCNRCGIGHLPSQCPNRDPSTIRGQRHTPTANYTDFRSHASSYNWLPNTGSSNHVAPYLSGFETSEPYYGEDNLHVGNGKALPILYIGSTKLYSPSKTFSLNNILHVPAIKTNLLSVQQFCKDNNVFFEFHANFFSCEGQGYPRNPPHGCK</sequence>